<dbReference type="InterPro" id="IPR012349">
    <property type="entry name" value="Split_barrel_FMN-bd"/>
</dbReference>
<dbReference type="EMBL" id="VTUX01000003">
    <property type="protein sequence ID" value="KAA1192685.1"/>
    <property type="molecule type" value="Genomic_DNA"/>
</dbReference>
<dbReference type="PANTHER" id="PTHR39428:SF3">
    <property type="entry name" value="DEAZAFLAVIN-DEPENDENT NITROREDUCTASE"/>
    <property type="match status" value="1"/>
</dbReference>
<dbReference type="NCBIfam" id="TIGR00026">
    <property type="entry name" value="hi_GC_TIGR00026"/>
    <property type="match status" value="1"/>
</dbReference>
<evidence type="ECO:0000256" key="1">
    <source>
        <dbReference type="ARBA" id="ARBA00008710"/>
    </source>
</evidence>
<comment type="caution">
    <text evidence="3">The sequence shown here is derived from an EMBL/GenBank/DDBJ whole genome shotgun (WGS) entry which is preliminary data.</text>
</comment>
<evidence type="ECO:0000313" key="3">
    <source>
        <dbReference type="EMBL" id="KAA1192685.1"/>
    </source>
</evidence>
<dbReference type="PANTHER" id="PTHR39428">
    <property type="entry name" value="F420H(2)-DEPENDENT QUINONE REDUCTASE RV1261C"/>
    <property type="match status" value="1"/>
</dbReference>
<dbReference type="GO" id="GO:0016491">
    <property type="term" value="F:oxidoreductase activity"/>
    <property type="evidence" value="ECO:0007669"/>
    <property type="project" value="InterPro"/>
</dbReference>
<comment type="catalytic activity">
    <reaction evidence="2">
        <text>oxidized coenzyme F420-(gamma-L-Glu)(n) + a quinol + H(+) = reduced coenzyme F420-(gamma-L-Glu)(n) + a quinone</text>
        <dbReference type="Rhea" id="RHEA:39663"/>
        <dbReference type="Rhea" id="RHEA-COMP:12939"/>
        <dbReference type="Rhea" id="RHEA-COMP:14378"/>
        <dbReference type="ChEBI" id="CHEBI:15378"/>
        <dbReference type="ChEBI" id="CHEBI:24646"/>
        <dbReference type="ChEBI" id="CHEBI:132124"/>
        <dbReference type="ChEBI" id="CHEBI:133980"/>
        <dbReference type="ChEBI" id="CHEBI:139511"/>
    </reaction>
</comment>
<gene>
    <name evidence="3" type="ORF">F0M18_08485</name>
</gene>
<dbReference type="Proteomes" id="UP000323708">
    <property type="component" value="Unassembled WGS sequence"/>
</dbReference>
<accession>A0A5B0X1W5</accession>
<dbReference type="GO" id="GO:0005886">
    <property type="term" value="C:plasma membrane"/>
    <property type="evidence" value="ECO:0007669"/>
    <property type="project" value="TreeGrafter"/>
</dbReference>
<sequence>MQYINLPGNGVKSMAIEVPKPDFASQEDWDYLMSVRNPDNIKSNAKADIERIRSEGWPEDMATMGGATLLLTVLGRKSGLPRTTPVNYARYNDNVYVVGSIAGLDKHPVWALNLESALKGKVEMPGEEWDFEARKLEGEEREDIWPKLDAQFPFWGHFQKYCEREFMVFLLTPARS</sequence>
<evidence type="ECO:0000313" key="4">
    <source>
        <dbReference type="Proteomes" id="UP000323708"/>
    </source>
</evidence>
<keyword evidence="4" id="KW-1185">Reference proteome</keyword>
<protein>
    <submittedName>
        <fullName evidence="3">Nitroreductase family deazaflavin-dependent oxidoreductase</fullName>
    </submittedName>
</protein>
<dbReference type="InterPro" id="IPR004378">
    <property type="entry name" value="F420H2_quin_Rdtase"/>
</dbReference>
<dbReference type="AlphaFoldDB" id="A0A5B0X1W5"/>
<dbReference type="Gene3D" id="2.30.110.10">
    <property type="entry name" value="Electron Transport, Fmn-binding Protein, Chain A"/>
    <property type="match status" value="1"/>
</dbReference>
<comment type="similarity">
    <text evidence="1">Belongs to the F420H(2)-dependent quinone reductase family.</text>
</comment>
<evidence type="ECO:0000256" key="2">
    <source>
        <dbReference type="ARBA" id="ARBA00049106"/>
    </source>
</evidence>
<name>A0A5B0X1W5_9GAMM</name>
<proteinExistence type="inferred from homology"/>
<dbReference type="RefSeq" id="WP_149610969.1">
    <property type="nucleotide sequence ID" value="NZ_VTUX01000003.1"/>
</dbReference>
<dbReference type="GO" id="GO:0070967">
    <property type="term" value="F:coenzyme F420 binding"/>
    <property type="evidence" value="ECO:0007669"/>
    <property type="project" value="TreeGrafter"/>
</dbReference>
<dbReference type="Pfam" id="PF04075">
    <property type="entry name" value="F420H2_quin_red"/>
    <property type="match status" value="1"/>
</dbReference>
<organism evidence="3 4">
    <name type="scientific">Pseudohalioglobus sediminis</name>
    <dbReference type="NCBI Taxonomy" id="2606449"/>
    <lineage>
        <taxon>Bacteria</taxon>
        <taxon>Pseudomonadati</taxon>
        <taxon>Pseudomonadota</taxon>
        <taxon>Gammaproteobacteria</taxon>
        <taxon>Cellvibrionales</taxon>
        <taxon>Halieaceae</taxon>
        <taxon>Pseudohalioglobus</taxon>
    </lineage>
</organism>
<reference evidence="3 4" key="1">
    <citation type="submission" date="2019-09" db="EMBL/GenBank/DDBJ databases">
        <authorList>
            <person name="Chen X.-Y."/>
        </authorList>
    </citation>
    <scope>NUCLEOTIDE SEQUENCE [LARGE SCALE GENOMIC DNA]</scope>
    <source>
        <strain evidence="3 4">NY5</strain>
    </source>
</reference>